<dbReference type="CDD" id="cd19540">
    <property type="entry name" value="LCL_NRPS-like"/>
    <property type="match status" value="1"/>
</dbReference>
<reference evidence="5 6" key="1">
    <citation type="journal article" date="2015" name="ISME J.">
        <title>Draft Genome Sequence of Streptomyces incarnatus NRRL8089, which Produces the Nucleoside Antibiotic Sinefungin.</title>
        <authorList>
            <person name="Oshima K."/>
            <person name="Hattori M."/>
            <person name="Shimizu H."/>
            <person name="Fukuda K."/>
            <person name="Nemoto M."/>
            <person name="Inagaki K."/>
            <person name="Tamura T."/>
        </authorList>
    </citation>
    <scope>NUCLEOTIDE SEQUENCE [LARGE SCALE GENOMIC DNA]</scope>
    <source>
        <strain evidence="5 6">NRRL 8089</strain>
    </source>
</reference>
<dbReference type="SUPFAM" id="SSF47336">
    <property type="entry name" value="ACP-like"/>
    <property type="match status" value="1"/>
</dbReference>
<dbReference type="SUPFAM" id="SSF56801">
    <property type="entry name" value="Acetyl-CoA synthetase-like"/>
    <property type="match status" value="1"/>
</dbReference>
<dbReference type="Pfam" id="PF00975">
    <property type="entry name" value="Thioesterase"/>
    <property type="match status" value="1"/>
</dbReference>
<dbReference type="NCBIfam" id="TIGR01733">
    <property type="entry name" value="AA-adenyl-dom"/>
    <property type="match status" value="1"/>
</dbReference>
<accession>A0ABM5TXF8</accession>
<evidence type="ECO:0000259" key="4">
    <source>
        <dbReference type="PROSITE" id="PS50075"/>
    </source>
</evidence>
<dbReference type="Pfam" id="PF13193">
    <property type="entry name" value="AMP-binding_C"/>
    <property type="match status" value="1"/>
</dbReference>
<dbReference type="SUPFAM" id="SSF53474">
    <property type="entry name" value="alpha/beta-Hydrolases"/>
    <property type="match status" value="1"/>
</dbReference>
<dbReference type="InterPro" id="IPR001031">
    <property type="entry name" value="Thioesterase"/>
</dbReference>
<proteinExistence type="predicted"/>
<evidence type="ECO:0000313" key="6">
    <source>
        <dbReference type="Proteomes" id="UP000035366"/>
    </source>
</evidence>
<dbReference type="Gene3D" id="3.40.50.980">
    <property type="match status" value="2"/>
</dbReference>
<keyword evidence="6" id="KW-1185">Reference proteome</keyword>
<dbReference type="InterPro" id="IPR029058">
    <property type="entry name" value="AB_hydrolase_fold"/>
</dbReference>
<dbReference type="InterPro" id="IPR020845">
    <property type="entry name" value="AMP-binding_CS"/>
</dbReference>
<dbReference type="Gene3D" id="3.40.50.1820">
    <property type="entry name" value="alpha/beta hydrolase"/>
    <property type="match status" value="1"/>
</dbReference>
<evidence type="ECO:0000256" key="3">
    <source>
        <dbReference type="ARBA" id="ARBA00022553"/>
    </source>
</evidence>
<dbReference type="RefSeq" id="WP_208903929.1">
    <property type="nucleotide sequence ID" value="NZ_CP011498.1"/>
</dbReference>
<dbReference type="InterPro" id="IPR001242">
    <property type="entry name" value="Condensation_dom"/>
</dbReference>
<dbReference type="InterPro" id="IPR036736">
    <property type="entry name" value="ACP-like_sf"/>
</dbReference>
<dbReference type="CDD" id="cd05930">
    <property type="entry name" value="A_NRPS"/>
    <property type="match status" value="1"/>
</dbReference>
<protein>
    <submittedName>
        <fullName evidence="5">Peptide synthetase</fullName>
    </submittedName>
</protein>
<dbReference type="EMBL" id="CP011498">
    <property type="protein sequence ID" value="AKJ15829.1"/>
    <property type="molecule type" value="Genomic_DNA"/>
</dbReference>
<dbReference type="PANTHER" id="PTHR45527:SF1">
    <property type="entry name" value="FATTY ACID SYNTHASE"/>
    <property type="match status" value="1"/>
</dbReference>
<evidence type="ECO:0000313" key="5">
    <source>
        <dbReference type="EMBL" id="AKJ15829.1"/>
    </source>
</evidence>
<dbReference type="InterPro" id="IPR020806">
    <property type="entry name" value="PKS_PP-bd"/>
</dbReference>
<comment type="cofactor">
    <cofactor evidence="1">
        <name>pantetheine 4'-phosphate</name>
        <dbReference type="ChEBI" id="CHEBI:47942"/>
    </cofactor>
</comment>
<keyword evidence="2" id="KW-0596">Phosphopantetheine</keyword>
<dbReference type="InterPro" id="IPR023213">
    <property type="entry name" value="CAT-like_dom_sf"/>
</dbReference>
<dbReference type="SMART" id="SM00823">
    <property type="entry name" value="PKS_PP"/>
    <property type="match status" value="1"/>
</dbReference>
<geneLocation type="plasmid" evidence="5 6">
    <name>unnamed_1</name>
</geneLocation>
<keyword evidence="5" id="KW-0614">Plasmid</keyword>
<dbReference type="Proteomes" id="UP000035366">
    <property type="component" value="Plasmid unnamed_1"/>
</dbReference>
<dbReference type="Gene3D" id="3.30.559.30">
    <property type="entry name" value="Nonribosomal peptide synthetase, condensation domain"/>
    <property type="match status" value="1"/>
</dbReference>
<dbReference type="PANTHER" id="PTHR45527">
    <property type="entry name" value="NONRIBOSOMAL PEPTIDE SYNTHETASE"/>
    <property type="match status" value="1"/>
</dbReference>
<feature type="domain" description="Carrier" evidence="4">
    <location>
        <begin position="943"/>
        <end position="1018"/>
    </location>
</feature>
<dbReference type="SUPFAM" id="SSF52777">
    <property type="entry name" value="CoA-dependent acyltransferases"/>
    <property type="match status" value="2"/>
</dbReference>
<dbReference type="Pfam" id="PF00501">
    <property type="entry name" value="AMP-binding"/>
    <property type="match status" value="1"/>
</dbReference>
<sequence>MIPLSFAQRRYWFLHQLEGGETWNMSSALRLTGCLDQDALVAALRDIVERHEILRTTYVTDAAGEPHQRILPAAEAPVPVPVVDVVPEDVDEVIAEEVAHTFDLSAEIPFRARLLRCSAQEHVLVLVIHHIATDGSSGAPLARDLAEAYAARRGGRAPGWEPLPVQYKDYTLWQRQLLGDLADPDSLGAAQLAHWRAELTGIPEPLTLPLDRPRSAAVSTEGDVVAFAVRPEVAARLEKLAAEHGATMAMVVQAALAVLLSRLGGGEDVPIGSPIAGRTDEALAGLIGCFVNNLVLRVDLSGDPAFTDLLTQVRNKALTAYEHQDLPFDVLVESINPDRSTAYRPLFQVMCGWQNFAKPAFEFPGLQVEFKQALTAKAMADLFFSMTTDEAGTLYGDIQYATRLFDRDTVEAMAARFTRVLEQVAADPAVRVGDVDVLVAGERERLLTEVNDTAEPTLEAGLVEAVRRQVRAAPQALAVIGEEESLTYQELDTRSNRLAHWLAGRGVGAETLVAVLLPRTVDLMVALLAVLKAGAAYVPVDPDHPRARIDHVLRQAGPALVLDAATLAGADCSACPDTPPQVAVRPENTQYVIYTSGSTGTPKGVAVPRGAVANFLATVRRRFPLAPGERMLFSTTVSFDMANTELYLPLVCGATMVMARKDTVTDPSAVLALIRRHRVTAVQATPGFWQMLLAHEPDAAQGLRIITGAEAVPVRLARTLAEQAAEVGNWYGPTETTTWSTMAPVTAGAGVAIGTPVGNTRVYLLDARLRPVPRGVQGELYIGGDGLARGYQGRPDLTAERFVPSPFGPAGARMYRTGDLARWNRDGQLEYIARTDHQVKVRGYRIELGEIEHVLAGHPAVAQAAAVVHENRDGDKRVIGYAVPAPGTEVRAQELTAYLRGRLPDYMVPSAVLVLPELPLTPNGKLDRRALPTEVTATGTGRAPRNAHEEKLCALFGELLGRSTVGIDDSFFASGGHSLLATRLSLRIHEEFGIVIPLRTIMEFPTVAELAALLLTGDTPVDLADPFAVVLPLNSDPGTGKPPMWFFHGGGGLGWAYFSFVLHVRDRPAYALQSRGSDGLSPLAGSVQEMVDDYVDEILKIQPEGPFHLIGWSYGGTVVHAVADALDRRGHDIALVAILDSQPGGHGFTEIHAGKQVSEYRDELEDYFGRYIDTGNRQEFLDTMSKVLANNMRRMMDFESPVYRGDVLFFNATLQDETYAHLWRPYVRGAIEVHDVRAVHHEMHMPAPVAEVFEVIDRKLAR</sequence>
<dbReference type="PROSITE" id="PS00455">
    <property type="entry name" value="AMP_BINDING"/>
    <property type="match status" value="1"/>
</dbReference>
<dbReference type="InterPro" id="IPR010071">
    <property type="entry name" value="AA_adenyl_dom"/>
</dbReference>
<dbReference type="InterPro" id="IPR009081">
    <property type="entry name" value="PP-bd_ACP"/>
</dbReference>
<dbReference type="Pfam" id="PF00668">
    <property type="entry name" value="Condensation"/>
    <property type="match status" value="1"/>
</dbReference>
<gene>
    <name evidence="5" type="ORF">ABB07_39140</name>
</gene>
<dbReference type="Pfam" id="PF00550">
    <property type="entry name" value="PP-binding"/>
    <property type="match status" value="1"/>
</dbReference>
<keyword evidence="3" id="KW-0597">Phosphoprotein</keyword>
<dbReference type="InterPro" id="IPR000873">
    <property type="entry name" value="AMP-dep_synth/lig_dom"/>
</dbReference>
<dbReference type="InterPro" id="IPR045851">
    <property type="entry name" value="AMP-bd_C_sf"/>
</dbReference>
<dbReference type="Gene3D" id="3.30.559.10">
    <property type="entry name" value="Chloramphenicol acetyltransferase-like domain"/>
    <property type="match status" value="1"/>
</dbReference>
<evidence type="ECO:0000256" key="1">
    <source>
        <dbReference type="ARBA" id="ARBA00001957"/>
    </source>
</evidence>
<dbReference type="PROSITE" id="PS50075">
    <property type="entry name" value="CARRIER"/>
    <property type="match status" value="1"/>
</dbReference>
<organism evidence="5 6">
    <name type="scientific">Streptomyces incarnatus</name>
    <dbReference type="NCBI Taxonomy" id="665007"/>
    <lineage>
        <taxon>Bacteria</taxon>
        <taxon>Bacillati</taxon>
        <taxon>Actinomycetota</taxon>
        <taxon>Actinomycetes</taxon>
        <taxon>Kitasatosporales</taxon>
        <taxon>Streptomycetaceae</taxon>
        <taxon>Streptomyces</taxon>
    </lineage>
</organism>
<dbReference type="Gene3D" id="2.30.38.10">
    <property type="entry name" value="Luciferase, Domain 3"/>
    <property type="match status" value="1"/>
</dbReference>
<dbReference type="InterPro" id="IPR025110">
    <property type="entry name" value="AMP-bd_C"/>
</dbReference>
<dbReference type="Gene3D" id="3.30.300.30">
    <property type="match status" value="1"/>
</dbReference>
<evidence type="ECO:0000256" key="2">
    <source>
        <dbReference type="ARBA" id="ARBA00022450"/>
    </source>
</evidence>
<name>A0ABM5TXF8_9ACTN</name>